<name>V6TNB4_GIAIN</name>
<organism evidence="1 2">
    <name type="scientific">Giardia intestinalis</name>
    <name type="common">Giardia lamblia</name>
    <dbReference type="NCBI Taxonomy" id="5741"/>
    <lineage>
        <taxon>Eukaryota</taxon>
        <taxon>Metamonada</taxon>
        <taxon>Diplomonadida</taxon>
        <taxon>Hexamitidae</taxon>
        <taxon>Giardiinae</taxon>
        <taxon>Giardia</taxon>
    </lineage>
</organism>
<dbReference type="EMBL" id="AHHH01000289">
    <property type="protein sequence ID" value="ESU40191.1"/>
    <property type="molecule type" value="Genomic_DNA"/>
</dbReference>
<reference evidence="1 2" key="2">
    <citation type="journal article" date="2013" name="Genome Biol. Evol.">
        <title>Genome sequencing of Giardia lamblia genotypes A2 and B isolates (DH and GS) and comparative analysis with the genomes of genotypes A1 and E (WB and Pig).</title>
        <authorList>
            <person name="Adam R.D."/>
            <person name="Dahlstrom E.W."/>
            <person name="Martens C.A."/>
            <person name="Bruno D.P."/>
            <person name="Barbian K.D."/>
            <person name="Ricklefs S.M."/>
            <person name="Hernandez M.M."/>
            <person name="Narla N.P."/>
            <person name="Patel R.B."/>
            <person name="Porcella S.F."/>
            <person name="Nash T.E."/>
        </authorList>
    </citation>
    <scope>NUCLEOTIDE SEQUENCE [LARGE SCALE GENOMIC DNA]</scope>
    <source>
        <strain evidence="1 2">GS</strain>
    </source>
</reference>
<proteinExistence type="predicted"/>
<gene>
    <name evidence="1" type="ORF">GSB_155476</name>
</gene>
<evidence type="ECO:0000313" key="1">
    <source>
        <dbReference type="EMBL" id="ESU40191.1"/>
    </source>
</evidence>
<evidence type="ECO:0000313" key="2">
    <source>
        <dbReference type="Proteomes" id="UP000018040"/>
    </source>
</evidence>
<comment type="caution">
    <text evidence="1">The sequence shown here is derived from an EMBL/GenBank/DDBJ whole genome shotgun (WGS) entry which is preliminary data.</text>
</comment>
<reference evidence="2" key="1">
    <citation type="submission" date="2012-02" db="EMBL/GenBank/DDBJ databases">
        <title>Genome sequencing of Giardia lamblia Genotypes A2 and B isolates (DH and GS) and comparative analysis with the genomes of Genotypes A1 and E (WB and Pig).</title>
        <authorList>
            <person name="Adam R."/>
            <person name="Dahlstrom E."/>
            <person name="Martens C."/>
            <person name="Bruno D."/>
            <person name="Barbian K."/>
            <person name="Porcella S.F."/>
            <person name="Nash T."/>
        </authorList>
    </citation>
    <scope>NUCLEOTIDE SEQUENCE</scope>
    <source>
        <strain evidence="2">GS</strain>
    </source>
</reference>
<dbReference type="AlphaFoldDB" id="V6TNB4"/>
<sequence>MHSSTSAPYKGKGAISSQTAFMKALLGNLFHSSDAD</sequence>
<protein>
    <submittedName>
        <fullName evidence="1">Chromosome segregation ATPase</fullName>
    </submittedName>
</protein>
<accession>V6TNB4</accession>
<dbReference type="Proteomes" id="UP000018040">
    <property type="component" value="Unassembled WGS sequence"/>
</dbReference>